<reference evidence="2" key="2">
    <citation type="submission" date="2015-06" db="UniProtKB">
        <authorList>
            <consortium name="EnsemblMetazoa"/>
        </authorList>
    </citation>
    <scope>IDENTIFICATION</scope>
</reference>
<evidence type="ECO:0000313" key="2">
    <source>
        <dbReference type="EnsemblMetazoa" id="tetur54g00040.1"/>
    </source>
</evidence>
<feature type="compositionally biased region" description="Basic and acidic residues" evidence="1">
    <location>
        <begin position="52"/>
        <end position="72"/>
    </location>
</feature>
<evidence type="ECO:0000256" key="1">
    <source>
        <dbReference type="SAM" id="MobiDB-lite"/>
    </source>
</evidence>
<dbReference type="EnsemblMetazoa" id="tetur54g00040.1">
    <property type="protein sequence ID" value="tetur54g00040.1"/>
    <property type="gene ID" value="tetur54g00040"/>
</dbReference>
<proteinExistence type="predicted"/>
<accession>T1L5U2</accession>
<protein>
    <submittedName>
        <fullName evidence="2">Uncharacterized protein</fullName>
    </submittedName>
</protein>
<dbReference type="Proteomes" id="UP000015104">
    <property type="component" value="Unassembled WGS sequence"/>
</dbReference>
<dbReference type="EMBL" id="CAEY01001460">
    <property type="status" value="NOT_ANNOTATED_CDS"/>
    <property type="molecule type" value="Genomic_DNA"/>
</dbReference>
<keyword evidence="3" id="KW-1185">Reference proteome</keyword>
<dbReference type="AlphaFoldDB" id="T1L5U2"/>
<evidence type="ECO:0000313" key="3">
    <source>
        <dbReference type="Proteomes" id="UP000015104"/>
    </source>
</evidence>
<feature type="region of interest" description="Disordered" evidence="1">
    <location>
        <begin position="1"/>
        <end position="72"/>
    </location>
</feature>
<name>T1L5U2_TETUR</name>
<reference evidence="3" key="1">
    <citation type="submission" date="2011-08" db="EMBL/GenBank/DDBJ databases">
        <authorList>
            <person name="Rombauts S."/>
        </authorList>
    </citation>
    <scope>NUCLEOTIDE SEQUENCE</scope>
    <source>
        <strain evidence="3">London</strain>
    </source>
</reference>
<feature type="compositionally biased region" description="Acidic residues" evidence="1">
    <location>
        <begin position="17"/>
        <end position="26"/>
    </location>
</feature>
<sequence>MISEYRQGNSSKRDAESESGDSDSEVSDGNTKDAYSSSDDSVVKKPVRKRPRVEYRKSASHREEKDCRKKKEEKIEIKVCAETPCPYFQIATEGSNYTRHCDTYHAKKNDGSAYIRKSVSLKELEEREENWEDFKAACHREKKKYKPRDWRTKKFKAYQKLIKRFAFEPSESARK</sequence>
<feature type="compositionally biased region" description="Polar residues" evidence="1">
    <location>
        <begin position="1"/>
        <end position="10"/>
    </location>
</feature>
<dbReference type="HOGENOM" id="CLU_1534526_0_0_1"/>
<organism evidence="2 3">
    <name type="scientific">Tetranychus urticae</name>
    <name type="common">Two-spotted spider mite</name>
    <dbReference type="NCBI Taxonomy" id="32264"/>
    <lineage>
        <taxon>Eukaryota</taxon>
        <taxon>Metazoa</taxon>
        <taxon>Ecdysozoa</taxon>
        <taxon>Arthropoda</taxon>
        <taxon>Chelicerata</taxon>
        <taxon>Arachnida</taxon>
        <taxon>Acari</taxon>
        <taxon>Acariformes</taxon>
        <taxon>Trombidiformes</taxon>
        <taxon>Prostigmata</taxon>
        <taxon>Eleutherengona</taxon>
        <taxon>Raphignathae</taxon>
        <taxon>Tetranychoidea</taxon>
        <taxon>Tetranychidae</taxon>
        <taxon>Tetranychus</taxon>
    </lineage>
</organism>